<dbReference type="STRING" id="1280950.HJO_09444"/>
<keyword evidence="3" id="KW-0808">Transferase</keyword>
<gene>
    <name evidence="3" type="ORF">HJO_09444</name>
</gene>
<dbReference type="InterPro" id="IPR035965">
    <property type="entry name" value="PAS-like_dom_sf"/>
</dbReference>
<dbReference type="PATRIC" id="fig|1280950.3.peg.1889"/>
<dbReference type="SUPFAM" id="SSF55785">
    <property type="entry name" value="PYP-like sensor domain (PAS domain)"/>
    <property type="match status" value="1"/>
</dbReference>
<feature type="transmembrane region" description="Helical" evidence="1">
    <location>
        <begin position="29"/>
        <end position="51"/>
    </location>
</feature>
<keyword evidence="4" id="KW-1185">Reference proteome</keyword>
<keyword evidence="1" id="KW-1133">Transmembrane helix</keyword>
<evidence type="ECO:0000313" key="4">
    <source>
        <dbReference type="Proteomes" id="UP000025171"/>
    </source>
</evidence>
<organism evidence="3 4">
    <name type="scientific">Hyphomonas johnsonii MHS-2</name>
    <dbReference type="NCBI Taxonomy" id="1280950"/>
    <lineage>
        <taxon>Bacteria</taxon>
        <taxon>Pseudomonadati</taxon>
        <taxon>Pseudomonadota</taxon>
        <taxon>Alphaproteobacteria</taxon>
        <taxon>Hyphomonadales</taxon>
        <taxon>Hyphomonadaceae</taxon>
        <taxon>Hyphomonas</taxon>
    </lineage>
</organism>
<dbReference type="GO" id="GO:0016301">
    <property type="term" value="F:kinase activity"/>
    <property type="evidence" value="ECO:0007669"/>
    <property type="project" value="UniProtKB-KW"/>
</dbReference>
<keyword evidence="3" id="KW-0418">Kinase</keyword>
<dbReference type="OrthoDB" id="7617625at2"/>
<accession>A0A059FP55</accession>
<reference evidence="3 4" key="1">
    <citation type="journal article" date="2014" name="Antonie Van Leeuwenhoek">
        <title>Hyphomonas beringensis sp. nov. and Hyphomonas chukchiensis sp. nov., isolated from surface seawater of the Bering Sea and Chukchi Sea.</title>
        <authorList>
            <person name="Li C."/>
            <person name="Lai Q."/>
            <person name="Li G."/>
            <person name="Dong C."/>
            <person name="Wang J."/>
            <person name="Liao Y."/>
            <person name="Shao Z."/>
        </authorList>
    </citation>
    <scope>NUCLEOTIDE SEQUENCE [LARGE SCALE GENOMIC DNA]</scope>
    <source>
        <strain evidence="3 4">MHS-2</strain>
    </source>
</reference>
<name>A0A059FP55_9PROT</name>
<evidence type="ECO:0000313" key="3">
    <source>
        <dbReference type="EMBL" id="KCZ92248.1"/>
    </source>
</evidence>
<evidence type="ECO:0000259" key="2">
    <source>
        <dbReference type="Pfam" id="PF08447"/>
    </source>
</evidence>
<dbReference type="eggNOG" id="COG2202">
    <property type="taxonomic scope" value="Bacteria"/>
</dbReference>
<dbReference type="Pfam" id="PF08447">
    <property type="entry name" value="PAS_3"/>
    <property type="match status" value="1"/>
</dbReference>
<dbReference type="EMBL" id="ARYK01000004">
    <property type="protein sequence ID" value="KCZ92248.1"/>
    <property type="molecule type" value="Genomic_DNA"/>
</dbReference>
<dbReference type="Gene3D" id="3.30.450.20">
    <property type="entry name" value="PAS domain"/>
    <property type="match status" value="1"/>
</dbReference>
<dbReference type="InterPro" id="IPR013655">
    <property type="entry name" value="PAS_fold_3"/>
</dbReference>
<dbReference type="CDD" id="cd00130">
    <property type="entry name" value="PAS"/>
    <property type="match status" value="1"/>
</dbReference>
<keyword evidence="1" id="KW-0812">Transmembrane</keyword>
<dbReference type="RefSeq" id="WP_035616490.1">
    <property type="nucleotide sequence ID" value="NZ_ARYK01000004.1"/>
</dbReference>
<evidence type="ECO:0000256" key="1">
    <source>
        <dbReference type="SAM" id="Phobius"/>
    </source>
</evidence>
<comment type="caution">
    <text evidence="3">The sequence shown here is derived from an EMBL/GenBank/DDBJ whole genome shotgun (WGS) entry which is preliminary data.</text>
</comment>
<keyword evidence="1" id="KW-0472">Membrane</keyword>
<proteinExistence type="predicted"/>
<protein>
    <submittedName>
        <fullName evidence="3">Multi-sensor hybrid histidine kinase</fullName>
    </submittedName>
</protein>
<sequence length="479" mass="51313">MTDTTTTQAAGRLRQPDRLIRRLERSDAFLMRAIQAAALIGCILGVMIYAWQAIASDIDDRQHALNQAASAGQVAAEAELARINSVLVEITPLLTTALAPDATAATRRDVHAALGERLTSGPVMAIATFGTGASVTAVFGDLPADASGALSAARSSKRAGRELMPLELVPLAHGRIANYRALTLGDGRVVQVALVLRTSSFSPALDIGAAAGDRWRAALLNRDGDVIKTAPDATGILLPQDTDLAAVALGWAPLHADEASARDRTSGRQGGTFLEARSVAGDQLQVVYIGQARSAFAVLASHRYEFMALFGASMLGILLAVSIIQNEWQRQDKDTRNADLAAARADITCDLLSAGVIDWSVQDATVSYSDGWADMFAQGDEPRSEQIFDWVSRIHPEDRLAAREAYQRVLDGADVELVHRIRIRLATGLWVRVIERGRALIDANGQIVRIVLVQTAEPSDGRELRDFVGAAVKKTSRTA</sequence>
<dbReference type="Proteomes" id="UP000025171">
    <property type="component" value="Unassembled WGS sequence"/>
</dbReference>
<dbReference type="AlphaFoldDB" id="A0A059FP55"/>
<dbReference type="InterPro" id="IPR000014">
    <property type="entry name" value="PAS"/>
</dbReference>
<feature type="domain" description="PAS fold-3" evidence="2">
    <location>
        <begin position="367"/>
        <end position="451"/>
    </location>
</feature>